<comment type="caution">
    <text evidence="5">The sequence shown here is derived from an EMBL/GenBank/DDBJ whole genome shotgun (WGS) entry which is preliminary data.</text>
</comment>
<dbReference type="InterPro" id="IPR032714">
    <property type="entry name" value="DZIP1_N"/>
</dbReference>
<feature type="region of interest" description="Disordered" evidence="3">
    <location>
        <begin position="477"/>
        <end position="519"/>
    </location>
</feature>
<evidence type="ECO:0000256" key="3">
    <source>
        <dbReference type="SAM" id="MobiDB-lite"/>
    </source>
</evidence>
<feature type="region of interest" description="Disordered" evidence="3">
    <location>
        <begin position="171"/>
        <end position="225"/>
    </location>
</feature>
<name>A0A4D9CX81_9STRA</name>
<dbReference type="PANTHER" id="PTHR21502">
    <property type="entry name" value="ZINC FINGER PROTEIN DZIP1"/>
    <property type="match status" value="1"/>
</dbReference>
<feature type="compositionally biased region" description="Low complexity" evidence="3">
    <location>
        <begin position="583"/>
        <end position="610"/>
    </location>
</feature>
<protein>
    <recommendedName>
        <fullName evidence="4">Cilium assembly protein DZIP1 N-terminal domain-containing protein</fullName>
    </recommendedName>
</protein>
<evidence type="ECO:0000259" key="4">
    <source>
        <dbReference type="Pfam" id="PF13815"/>
    </source>
</evidence>
<dbReference type="AlphaFoldDB" id="A0A4D9CX81"/>
<dbReference type="GO" id="GO:0005737">
    <property type="term" value="C:cytoplasm"/>
    <property type="evidence" value="ECO:0007669"/>
    <property type="project" value="UniProtKB-SubCell"/>
</dbReference>
<dbReference type="InterPro" id="IPR029071">
    <property type="entry name" value="Ubiquitin-like_domsf"/>
</dbReference>
<feature type="compositionally biased region" description="Basic residues" evidence="3">
    <location>
        <begin position="180"/>
        <end position="197"/>
    </location>
</feature>
<dbReference type="InterPro" id="IPR051241">
    <property type="entry name" value="DZIP_RILPL"/>
</dbReference>
<dbReference type="Pfam" id="PF13815">
    <property type="entry name" value="Dzip-like_N"/>
    <property type="match status" value="1"/>
</dbReference>
<feature type="compositionally biased region" description="Basic and acidic residues" evidence="3">
    <location>
        <begin position="628"/>
        <end position="643"/>
    </location>
</feature>
<dbReference type="EMBL" id="SDOX01000119">
    <property type="protein sequence ID" value="TFJ82153.1"/>
    <property type="molecule type" value="Genomic_DNA"/>
</dbReference>
<evidence type="ECO:0000256" key="2">
    <source>
        <dbReference type="SAM" id="Coils"/>
    </source>
</evidence>
<dbReference type="SUPFAM" id="SSF54236">
    <property type="entry name" value="Ubiquitin-like"/>
    <property type="match status" value="1"/>
</dbReference>
<feature type="region of interest" description="Disordered" evidence="3">
    <location>
        <begin position="548"/>
        <end position="672"/>
    </location>
</feature>
<evidence type="ECO:0000313" key="5">
    <source>
        <dbReference type="EMBL" id="TFJ82153.1"/>
    </source>
</evidence>
<evidence type="ECO:0000256" key="1">
    <source>
        <dbReference type="ARBA" id="ARBA00023054"/>
    </source>
</evidence>
<feature type="compositionally biased region" description="Basic and acidic residues" evidence="3">
    <location>
        <begin position="488"/>
        <end position="510"/>
    </location>
</feature>
<dbReference type="OrthoDB" id="515971at2759"/>
<dbReference type="GO" id="GO:0008270">
    <property type="term" value="F:zinc ion binding"/>
    <property type="evidence" value="ECO:0007669"/>
    <property type="project" value="UniProtKB-KW"/>
</dbReference>
<sequence>MTSDHAIPTLLQSLYRFEEGRRDARHHFPREMAATLYAEHGQKTFRFQPRRGKLDLRTLSRLDVDHIAAHADIDALHRHVENLTFAALTEEDLAAHSDQAVVKSFRLAQLVIEYLLNIQDCLAHQLDRMAVEYVRTGRKMARLRQRVKAVEESEPPGLNTAVLPAMETDTAVSFPNSPRQGHRHHHHRRRHHHRRYRNPHEGQRSPIPDSAAPLPPTPGDNTTCQAPPQSLRLYVIFIDGSCVVLTASPSLVVRELKAQILEQLPPAAAAQKFKLTRKKPRLQDTEVYLNHCGLRLPEDKTLVESKVPTEAYLLCLAQTEEGGAREEEAGGKAASRVTRMENELARISREHAEEQQRLQSEQEGAMTLIQERLSSFEQQVLSFLERQAQPPQQPQTLSDHHNPPPPPSPPPLPPPPTQAPSGPMRPRMDRLSIQDRVSLLMSQVEGRILQKAKDTTFTATEMARVRELRGLLSHELHRAGREGTPLGARERHGRERAESQEKREGDRERNGTGPESTFLERRMAVLNARRLCLPSRVTDELDKIQTVNKESLMKVPPPFHPKASRKAPQDTLPMLSPSPSPDDTPASCPLPVSLRPSLSTPSSQLPTQSPLKPPRRRPSDSIFLPSTHEPEEHERTKATHEEAFDAVQRQGMEGKDNFVFHPKDDDRRQDDEERIGLDLSTSHLCGSVKVSGECSPSSAPVSIVSSIEEEVDKAVSIGGSEATLNTGTNGHDAVDSEEEEIMTILEEEDEESDAQLSGVDKNGT</sequence>
<reference evidence="5 6" key="1">
    <citation type="submission" date="2019-01" db="EMBL/GenBank/DDBJ databases">
        <title>Nuclear Genome Assembly of the Microalgal Biofuel strain Nannochloropsis salina CCMP1776.</title>
        <authorList>
            <person name="Hovde B."/>
        </authorList>
    </citation>
    <scope>NUCLEOTIDE SEQUENCE [LARGE SCALE GENOMIC DNA]</scope>
    <source>
        <strain evidence="5 6">CCMP1776</strain>
    </source>
</reference>
<feature type="compositionally biased region" description="Basic and acidic residues" evidence="3">
    <location>
        <begin position="652"/>
        <end position="672"/>
    </location>
</feature>
<feature type="region of interest" description="Disordered" evidence="3">
    <location>
        <begin position="745"/>
        <end position="764"/>
    </location>
</feature>
<feature type="compositionally biased region" description="Pro residues" evidence="3">
    <location>
        <begin position="403"/>
        <end position="418"/>
    </location>
</feature>
<keyword evidence="1 2" id="KW-0175">Coiled coil</keyword>
<feature type="coiled-coil region" evidence="2">
    <location>
        <begin position="337"/>
        <end position="364"/>
    </location>
</feature>
<proteinExistence type="predicted"/>
<dbReference type="Proteomes" id="UP000355283">
    <property type="component" value="Unassembled WGS sequence"/>
</dbReference>
<gene>
    <name evidence="5" type="ORF">NSK_006482</name>
</gene>
<feature type="domain" description="Cilium assembly protein DZIP1 N-terminal" evidence="4">
    <location>
        <begin position="45"/>
        <end position="148"/>
    </location>
</feature>
<organism evidence="5 6">
    <name type="scientific">Nannochloropsis salina CCMP1776</name>
    <dbReference type="NCBI Taxonomy" id="1027361"/>
    <lineage>
        <taxon>Eukaryota</taxon>
        <taxon>Sar</taxon>
        <taxon>Stramenopiles</taxon>
        <taxon>Ochrophyta</taxon>
        <taxon>Eustigmatophyceae</taxon>
        <taxon>Eustigmatales</taxon>
        <taxon>Monodopsidaceae</taxon>
        <taxon>Microchloropsis</taxon>
        <taxon>Microchloropsis salina</taxon>
    </lineage>
</organism>
<dbReference type="PANTHER" id="PTHR21502:SF3">
    <property type="entry name" value="CILIUM ASSEMBLY PROTEIN DZIP1L"/>
    <property type="match status" value="1"/>
</dbReference>
<feature type="region of interest" description="Disordered" evidence="3">
    <location>
        <begin position="387"/>
        <end position="427"/>
    </location>
</feature>
<accession>A0A4D9CX81</accession>
<evidence type="ECO:0000313" key="6">
    <source>
        <dbReference type="Proteomes" id="UP000355283"/>
    </source>
</evidence>
<keyword evidence="6" id="KW-1185">Reference proteome</keyword>